<evidence type="ECO:0000256" key="4">
    <source>
        <dbReference type="ARBA" id="ARBA00022692"/>
    </source>
</evidence>
<comment type="subcellular location">
    <subcellularLocation>
        <location evidence="1">Cell membrane</location>
        <topology evidence="1">Multi-pass membrane protein</topology>
    </subcellularLocation>
</comment>
<dbReference type="EMBL" id="JBAPLV010000001">
    <property type="protein sequence ID" value="MEI4276845.1"/>
    <property type="molecule type" value="Genomic_DNA"/>
</dbReference>
<evidence type="ECO:0000256" key="8">
    <source>
        <dbReference type="SAM" id="Phobius"/>
    </source>
</evidence>
<evidence type="ECO:0000256" key="1">
    <source>
        <dbReference type="ARBA" id="ARBA00004651"/>
    </source>
</evidence>
<protein>
    <submittedName>
        <fullName evidence="9">Na(+)/H(+) antiporter subunit C</fullName>
    </submittedName>
</protein>
<feature type="compositionally biased region" description="Acidic residues" evidence="7">
    <location>
        <begin position="120"/>
        <end position="131"/>
    </location>
</feature>
<keyword evidence="6 8" id="KW-0472">Membrane</keyword>
<dbReference type="InterPro" id="IPR050601">
    <property type="entry name" value="CPA3_antiporter_subunitC"/>
</dbReference>
<accession>A0ABU8E001</accession>
<feature type="transmembrane region" description="Helical" evidence="8">
    <location>
        <begin position="6"/>
        <end position="23"/>
    </location>
</feature>
<feature type="transmembrane region" description="Helical" evidence="8">
    <location>
        <begin position="30"/>
        <end position="58"/>
    </location>
</feature>
<gene>
    <name evidence="9" type="ORF">UXQ13_00050</name>
</gene>
<dbReference type="InterPro" id="IPR039428">
    <property type="entry name" value="NUOK/Mnh_C1-like"/>
</dbReference>
<evidence type="ECO:0000256" key="6">
    <source>
        <dbReference type="ARBA" id="ARBA00023136"/>
    </source>
</evidence>
<name>A0ABU8E001_9ACTN</name>
<sequence>MTPTIVLPVIVAGLYAAGVYLLLDRSLTRVLLGFLLLGNATNVLLLSAGGVAGLAPILPVDDESAINDPLPQALVLTAIVITFGISAFVLAMIYRSWRLVRDEVVQDDAEDLRVATREEIDADERDPELMDPADRGPGDGFTVEAGPRRDDPETPSDDVALGLAGAVEAENESAEAKAVGEVRRTPAGGHGRDKY</sequence>
<evidence type="ECO:0000313" key="9">
    <source>
        <dbReference type="EMBL" id="MEI4276845.1"/>
    </source>
</evidence>
<feature type="region of interest" description="Disordered" evidence="7">
    <location>
        <begin position="116"/>
        <end position="195"/>
    </location>
</feature>
<keyword evidence="10" id="KW-1185">Reference proteome</keyword>
<dbReference type="RefSeq" id="WP_336391592.1">
    <property type="nucleotide sequence ID" value="NZ_JBAPLV010000001.1"/>
</dbReference>
<keyword evidence="4 8" id="KW-0812">Transmembrane</keyword>
<dbReference type="Pfam" id="PF00420">
    <property type="entry name" value="Oxidored_q2"/>
    <property type="match status" value="1"/>
</dbReference>
<evidence type="ECO:0000256" key="3">
    <source>
        <dbReference type="ARBA" id="ARBA00022475"/>
    </source>
</evidence>
<evidence type="ECO:0000313" key="10">
    <source>
        <dbReference type="Proteomes" id="UP001373496"/>
    </source>
</evidence>
<organism evidence="9 10">
    <name type="scientific">Klenkia terrae</name>
    <dbReference type="NCBI Taxonomy" id="1052259"/>
    <lineage>
        <taxon>Bacteria</taxon>
        <taxon>Bacillati</taxon>
        <taxon>Actinomycetota</taxon>
        <taxon>Actinomycetes</taxon>
        <taxon>Geodermatophilales</taxon>
        <taxon>Geodermatophilaceae</taxon>
        <taxon>Klenkia</taxon>
    </lineage>
</organism>
<dbReference type="Proteomes" id="UP001373496">
    <property type="component" value="Unassembled WGS sequence"/>
</dbReference>
<dbReference type="PANTHER" id="PTHR34583">
    <property type="entry name" value="ANTIPORTER SUBUNIT MNHC2-RELATED"/>
    <property type="match status" value="1"/>
</dbReference>
<evidence type="ECO:0000256" key="5">
    <source>
        <dbReference type="ARBA" id="ARBA00022989"/>
    </source>
</evidence>
<keyword evidence="3" id="KW-1003">Cell membrane</keyword>
<evidence type="ECO:0000256" key="7">
    <source>
        <dbReference type="SAM" id="MobiDB-lite"/>
    </source>
</evidence>
<evidence type="ECO:0000256" key="2">
    <source>
        <dbReference type="ARBA" id="ARBA00010388"/>
    </source>
</evidence>
<comment type="caution">
    <text evidence="9">The sequence shown here is derived from an EMBL/GenBank/DDBJ whole genome shotgun (WGS) entry which is preliminary data.</text>
</comment>
<reference evidence="9 10" key="1">
    <citation type="submission" date="2024-03" db="EMBL/GenBank/DDBJ databases">
        <title>Draft genome sequence of Klenkia terrae.</title>
        <authorList>
            <person name="Duangmal K."/>
            <person name="Chantavorakit T."/>
        </authorList>
    </citation>
    <scope>NUCLEOTIDE SEQUENCE [LARGE SCALE GENOMIC DNA]</scope>
    <source>
        <strain evidence="9 10">JCM 17786</strain>
    </source>
</reference>
<feature type="compositionally biased region" description="Basic and acidic residues" evidence="7">
    <location>
        <begin position="174"/>
        <end position="195"/>
    </location>
</feature>
<dbReference type="NCBIfam" id="NF005929">
    <property type="entry name" value="PRK07946.1"/>
    <property type="match status" value="1"/>
</dbReference>
<proteinExistence type="inferred from homology"/>
<dbReference type="Gene3D" id="1.10.287.3510">
    <property type="match status" value="1"/>
</dbReference>
<dbReference type="PANTHER" id="PTHR34583:SF2">
    <property type="entry name" value="ANTIPORTER SUBUNIT MNHC2-RELATED"/>
    <property type="match status" value="1"/>
</dbReference>
<keyword evidence="5 8" id="KW-1133">Transmembrane helix</keyword>
<comment type="similarity">
    <text evidence="2">Belongs to the CPA3 antiporters (TC 2.A.63) subunit C family.</text>
</comment>
<feature type="transmembrane region" description="Helical" evidence="8">
    <location>
        <begin position="70"/>
        <end position="94"/>
    </location>
</feature>